<evidence type="ECO:0008006" key="2">
    <source>
        <dbReference type="Google" id="ProtNLM"/>
    </source>
</evidence>
<reference evidence="1" key="1">
    <citation type="submission" date="2018-07" db="EMBL/GenBank/DDBJ databases">
        <authorList>
            <consortium name="Genoscope - CEA"/>
            <person name="William W."/>
        </authorList>
    </citation>
    <scope>NUCLEOTIDE SEQUENCE</scope>
    <source>
        <strain evidence="1">IK1</strain>
    </source>
</reference>
<evidence type="ECO:0000313" key="1">
    <source>
        <dbReference type="EMBL" id="VBB46394.1"/>
    </source>
</evidence>
<name>A0A653AFF5_9BACT</name>
<dbReference type="PANTHER" id="PTHR41291:SF1">
    <property type="entry name" value="DNA ALKYLATION REPAIR PROTEIN"/>
    <property type="match status" value="1"/>
</dbReference>
<organism evidence="1">
    <name type="scientific">uncultured Paludibacter sp</name>
    <dbReference type="NCBI Taxonomy" id="497635"/>
    <lineage>
        <taxon>Bacteria</taxon>
        <taxon>Pseudomonadati</taxon>
        <taxon>Bacteroidota</taxon>
        <taxon>Bacteroidia</taxon>
        <taxon>Bacteroidales</taxon>
        <taxon>Paludibacteraceae</taxon>
        <taxon>Paludibacter</taxon>
        <taxon>environmental samples</taxon>
    </lineage>
</organism>
<dbReference type="CDD" id="cd06561">
    <property type="entry name" value="AlkD_like"/>
    <property type="match status" value="1"/>
</dbReference>
<dbReference type="PANTHER" id="PTHR41291">
    <property type="entry name" value="DNA ALKYLATION REPAIR PROTEIN"/>
    <property type="match status" value="1"/>
</dbReference>
<accession>A0A653AFF5</accession>
<dbReference type="InterPro" id="IPR016024">
    <property type="entry name" value="ARM-type_fold"/>
</dbReference>
<dbReference type="EMBL" id="UPXZ01000033">
    <property type="protein sequence ID" value="VBB46394.1"/>
    <property type="molecule type" value="Genomic_DNA"/>
</dbReference>
<protein>
    <recommendedName>
        <fullName evidence="2">DNA alkylation repair enzyme</fullName>
    </recommendedName>
</protein>
<dbReference type="AlphaFoldDB" id="A0A653AFF5"/>
<gene>
    <name evidence="1" type="ORF">TRIP_D390047</name>
</gene>
<proteinExistence type="predicted"/>
<dbReference type="SUPFAM" id="SSF48371">
    <property type="entry name" value="ARM repeat"/>
    <property type="match status" value="1"/>
</dbReference>
<dbReference type="Gene3D" id="1.25.10.90">
    <property type="match status" value="1"/>
</dbReference>
<dbReference type="InterPro" id="IPR014825">
    <property type="entry name" value="DNA_alkylation"/>
</dbReference>
<dbReference type="Pfam" id="PF08713">
    <property type="entry name" value="DNA_alkylation"/>
    <property type="match status" value="1"/>
</dbReference>
<sequence length="227" mass="26895">MKYFIQNPEIDNQIKEIRKKVRLSMNGVVADTMKERGLIYKQNFGVQTPRLKEIASAYTPNYDLAQRLWALNIRETMILATLLQPIENFTEKNADDWLDNIQNIELAEQTCMNLFAKLPFAKEWSIKRIYSEKLWEQITGFILATRIREKFNFQDINEIVNRAFQLLETEEYHLYKAVSVCLARICRNSKEIKNFIADKIIPYEKSEKKGLRYAFTEITQEISFLDF</sequence>